<dbReference type="CDD" id="cd03230">
    <property type="entry name" value="ABC_DR_subfamily_A"/>
    <property type="match status" value="1"/>
</dbReference>
<dbReference type="PROSITE" id="PS50893">
    <property type="entry name" value="ABC_TRANSPORTER_2"/>
    <property type="match status" value="1"/>
</dbReference>
<accession>A0A4P8HTL7</accession>
<sequence length="313" mass="33462">MRDVLLDVRNLVKSYGKRRAVDDVSFHVRRGQTVGLLGPNGAGKSTTVGILAGILDADAGTVLLDGETVGTRHHDTRRHIGLVPQDLALYDDLPAIDNLKLFGALYGLKNAALAARCAAVLELVGLVDRARDRPSTFSGGMKRRLNIAAALLHEPALLILDEPTVGVDPQSRNAIFDTLATLQRAGTALVYTSHYMEEVERLADHVVIIDHGRVLADESPAALYARLPARAALHVDLAAPLSGELAGGLAQLPGVAGVQGGGTEWDVRLQDGAQAVAVLDWLRDRGQVPVHFATARARLEDVFLDLTGRSLRD</sequence>
<dbReference type="SMART" id="SM00382">
    <property type="entry name" value="AAA"/>
    <property type="match status" value="1"/>
</dbReference>
<dbReference type="GO" id="GO:0005524">
    <property type="term" value="F:ATP binding"/>
    <property type="evidence" value="ECO:0007669"/>
    <property type="project" value="UniProtKB-KW"/>
</dbReference>
<reference evidence="5 8" key="2">
    <citation type="submission" date="2020-08" db="EMBL/GenBank/DDBJ databases">
        <title>Genomic Encyclopedia of Type Strains, Phase III (KMG-III): the genomes of soil and plant-associated and newly described type strains.</title>
        <authorList>
            <person name="Whitman W."/>
        </authorList>
    </citation>
    <scope>NUCLEOTIDE SEQUENCE [LARGE SCALE GENOMIC DNA]</scope>
    <source>
        <strain evidence="5 8">CECT 7753</strain>
    </source>
</reference>
<dbReference type="OrthoDB" id="9804819at2"/>
<dbReference type="RefSeq" id="WP_137316086.1">
    <property type="nucleotide sequence ID" value="NZ_CP040017.1"/>
</dbReference>
<dbReference type="Pfam" id="PF00005">
    <property type="entry name" value="ABC_tran"/>
    <property type="match status" value="1"/>
</dbReference>
<dbReference type="Proteomes" id="UP000298763">
    <property type="component" value="Chromosome"/>
</dbReference>
<keyword evidence="7" id="KW-1185">Reference proteome</keyword>
<keyword evidence="1" id="KW-0472">Membrane</keyword>
<dbReference type="Gene3D" id="3.40.50.300">
    <property type="entry name" value="P-loop containing nucleotide triphosphate hydrolases"/>
    <property type="match status" value="1"/>
</dbReference>
<reference evidence="6 7" key="1">
    <citation type="submission" date="2019-05" db="EMBL/GenBank/DDBJ databases">
        <title>Draft Genome Sequences of Six Type Strains of the Genus Massilia.</title>
        <authorList>
            <person name="Miess H."/>
            <person name="Frediansyhah A."/>
            <person name="Gross H."/>
        </authorList>
    </citation>
    <scope>NUCLEOTIDE SEQUENCE [LARGE SCALE GENOMIC DNA]</scope>
    <source>
        <strain evidence="6 7">DSMZ 26121</strain>
    </source>
</reference>
<keyword evidence="1" id="KW-1003">Cell membrane</keyword>
<dbReference type="InterPro" id="IPR017871">
    <property type="entry name" value="ABC_transporter-like_CS"/>
</dbReference>
<dbReference type="Proteomes" id="UP000584325">
    <property type="component" value="Unassembled WGS sequence"/>
</dbReference>
<dbReference type="PROSITE" id="PS00211">
    <property type="entry name" value="ABC_TRANSPORTER_1"/>
    <property type="match status" value="1"/>
</dbReference>
<evidence type="ECO:0000256" key="1">
    <source>
        <dbReference type="ARBA" id="ARBA00022475"/>
    </source>
</evidence>
<keyword evidence="2" id="KW-0547">Nucleotide-binding</keyword>
<organism evidence="5 8">
    <name type="scientific">Pseudoduganella umbonata</name>
    <dbReference type="NCBI Taxonomy" id="864828"/>
    <lineage>
        <taxon>Bacteria</taxon>
        <taxon>Pseudomonadati</taxon>
        <taxon>Pseudomonadota</taxon>
        <taxon>Betaproteobacteria</taxon>
        <taxon>Burkholderiales</taxon>
        <taxon>Oxalobacteraceae</taxon>
        <taxon>Telluria group</taxon>
        <taxon>Pseudoduganella</taxon>
    </lineage>
</organism>
<keyword evidence="3 5" id="KW-0067">ATP-binding</keyword>
<dbReference type="InterPro" id="IPR003439">
    <property type="entry name" value="ABC_transporter-like_ATP-bd"/>
</dbReference>
<dbReference type="EMBL" id="JACHXS010000013">
    <property type="protein sequence ID" value="MBB3224532.1"/>
    <property type="molecule type" value="Genomic_DNA"/>
</dbReference>
<evidence type="ECO:0000256" key="2">
    <source>
        <dbReference type="ARBA" id="ARBA00022741"/>
    </source>
</evidence>
<feature type="domain" description="ABC transporter" evidence="4">
    <location>
        <begin position="6"/>
        <end position="236"/>
    </location>
</feature>
<dbReference type="AlphaFoldDB" id="A0A4P8HTL7"/>
<dbReference type="SUPFAM" id="SSF52540">
    <property type="entry name" value="P-loop containing nucleoside triphosphate hydrolases"/>
    <property type="match status" value="1"/>
</dbReference>
<evidence type="ECO:0000313" key="8">
    <source>
        <dbReference type="Proteomes" id="UP000584325"/>
    </source>
</evidence>
<evidence type="ECO:0000313" key="7">
    <source>
        <dbReference type="Proteomes" id="UP000298763"/>
    </source>
</evidence>
<evidence type="ECO:0000313" key="6">
    <source>
        <dbReference type="EMBL" id="QCP13297.1"/>
    </source>
</evidence>
<dbReference type="InterPro" id="IPR003593">
    <property type="entry name" value="AAA+_ATPase"/>
</dbReference>
<gene>
    <name evidence="6" type="ORF">FCL38_24850</name>
    <name evidence="5" type="ORF">FHS02_005397</name>
</gene>
<evidence type="ECO:0000313" key="5">
    <source>
        <dbReference type="EMBL" id="MBB3224532.1"/>
    </source>
</evidence>
<dbReference type="InterPro" id="IPR027417">
    <property type="entry name" value="P-loop_NTPase"/>
</dbReference>
<dbReference type="PANTHER" id="PTHR43582">
    <property type="entry name" value="LINEARMYCIN RESISTANCE ATP-BINDING PROTEIN LNRL"/>
    <property type="match status" value="1"/>
</dbReference>
<evidence type="ECO:0000259" key="4">
    <source>
        <dbReference type="PROSITE" id="PS50893"/>
    </source>
</evidence>
<dbReference type="GO" id="GO:0016887">
    <property type="term" value="F:ATP hydrolysis activity"/>
    <property type="evidence" value="ECO:0007669"/>
    <property type="project" value="InterPro"/>
</dbReference>
<proteinExistence type="predicted"/>
<evidence type="ECO:0000256" key="3">
    <source>
        <dbReference type="ARBA" id="ARBA00022840"/>
    </source>
</evidence>
<dbReference type="PANTHER" id="PTHR43582:SF2">
    <property type="entry name" value="LINEARMYCIN RESISTANCE ATP-BINDING PROTEIN LNRL"/>
    <property type="match status" value="1"/>
</dbReference>
<protein>
    <submittedName>
        <fullName evidence="6">ABC transporter ATP-binding protein</fullName>
    </submittedName>
    <submittedName>
        <fullName evidence="5">ABC-2 type transport system ATP-binding protein</fullName>
    </submittedName>
</protein>
<name>A0A4P8HTL7_9BURK</name>
<dbReference type="EMBL" id="CP040017">
    <property type="protein sequence ID" value="QCP13297.1"/>
    <property type="molecule type" value="Genomic_DNA"/>
</dbReference>